<gene>
    <name evidence="2" type="ORF">TRP8649_03260</name>
</gene>
<sequence>MLNVRNIIDKIGLGLIVIGFAGAGLSIAKTMSSQSYGRLLDIDDLRGFLFVGIGGIALRLLPSFFGKGR</sequence>
<reference evidence="3" key="1">
    <citation type="submission" date="2017-05" db="EMBL/GenBank/DDBJ databases">
        <authorList>
            <person name="Rodrigo-Torres L."/>
            <person name="Arahal R. D."/>
            <person name="Lucena T."/>
        </authorList>
    </citation>
    <scope>NUCLEOTIDE SEQUENCE [LARGE SCALE GENOMIC DNA]</scope>
    <source>
        <strain evidence="3">CECT 8649</strain>
    </source>
</reference>
<keyword evidence="1" id="KW-0812">Transmembrane</keyword>
<dbReference type="RefSeq" id="WP_099246943.1">
    <property type="nucleotide sequence ID" value="NZ_FXXP01000002.1"/>
</dbReference>
<dbReference type="EMBL" id="FXXP01000002">
    <property type="protein sequence ID" value="SMX29128.1"/>
    <property type="molecule type" value="Genomic_DNA"/>
</dbReference>
<feature type="transmembrane region" description="Helical" evidence="1">
    <location>
        <begin position="48"/>
        <end position="66"/>
    </location>
</feature>
<keyword evidence="1" id="KW-1133">Transmembrane helix</keyword>
<protein>
    <submittedName>
        <fullName evidence="2">Uncharacterized protein</fullName>
    </submittedName>
</protein>
<organism evidence="2 3">
    <name type="scientific">Pelagimonas phthalicica</name>
    <dbReference type="NCBI Taxonomy" id="1037362"/>
    <lineage>
        <taxon>Bacteria</taxon>
        <taxon>Pseudomonadati</taxon>
        <taxon>Pseudomonadota</taxon>
        <taxon>Alphaproteobacteria</taxon>
        <taxon>Rhodobacterales</taxon>
        <taxon>Roseobacteraceae</taxon>
        <taxon>Pelagimonas</taxon>
    </lineage>
</organism>
<accession>A0A238JEP3</accession>
<dbReference type="AlphaFoldDB" id="A0A238JEP3"/>
<keyword evidence="3" id="KW-1185">Reference proteome</keyword>
<name>A0A238JEP3_9RHOB</name>
<evidence type="ECO:0000256" key="1">
    <source>
        <dbReference type="SAM" id="Phobius"/>
    </source>
</evidence>
<proteinExistence type="predicted"/>
<feature type="transmembrane region" description="Helical" evidence="1">
    <location>
        <begin position="7"/>
        <end position="28"/>
    </location>
</feature>
<evidence type="ECO:0000313" key="3">
    <source>
        <dbReference type="Proteomes" id="UP000225972"/>
    </source>
</evidence>
<evidence type="ECO:0000313" key="2">
    <source>
        <dbReference type="EMBL" id="SMX29128.1"/>
    </source>
</evidence>
<keyword evidence="1" id="KW-0472">Membrane</keyword>
<dbReference type="Proteomes" id="UP000225972">
    <property type="component" value="Unassembled WGS sequence"/>
</dbReference>